<feature type="chain" id="PRO_5035764592" description="Pentapeptide repeat-containing protein" evidence="1">
    <location>
        <begin position="19"/>
        <end position="164"/>
    </location>
</feature>
<sequence length="164" mass="16743">MRAVALALLSALALAGCASELPKPQSACTVTPNGDCTGGSLQRAAVVGRDVPGMTFARADLRGATLMSNNFENANFASADFEGATLSGARLVGANLSNADFTRANLMGADLTGANIDGADFDRALLGGTIFPDGRVCAAGSIGRCVTKWEGPSLIDQFIGFPAW</sequence>
<dbReference type="EMBL" id="BOPV01000001">
    <property type="protein sequence ID" value="GIL39391.1"/>
    <property type="molecule type" value="Genomic_DNA"/>
</dbReference>
<dbReference type="InterPro" id="IPR051082">
    <property type="entry name" value="Pentapeptide-BTB/POZ_domain"/>
</dbReference>
<evidence type="ECO:0000313" key="2">
    <source>
        <dbReference type="EMBL" id="GIL39391.1"/>
    </source>
</evidence>
<reference evidence="2" key="1">
    <citation type="submission" date="2021-02" db="EMBL/GenBank/DDBJ databases">
        <title>Genome sequence of Rhodospirillales sp. strain TMPK1 isolated from soil.</title>
        <authorList>
            <person name="Nakai R."/>
            <person name="Kusada H."/>
            <person name="Tamaki H."/>
        </authorList>
    </citation>
    <scope>NUCLEOTIDE SEQUENCE</scope>
    <source>
        <strain evidence="2">TMPK1</strain>
    </source>
</reference>
<protein>
    <recommendedName>
        <fullName evidence="4">Pentapeptide repeat-containing protein</fullName>
    </recommendedName>
</protein>
<proteinExistence type="predicted"/>
<accession>A0A8S8XC29</accession>
<evidence type="ECO:0008006" key="4">
    <source>
        <dbReference type="Google" id="ProtNLM"/>
    </source>
</evidence>
<keyword evidence="1" id="KW-0732">Signal</keyword>
<evidence type="ECO:0000256" key="1">
    <source>
        <dbReference type="SAM" id="SignalP"/>
    </source>
</evidence>
<dbReference type="InterPro" id="IPR001646">
    <property type="entry name" value="5peptide_repeat"/>
</dbReference>
<dbReference type="PROSITE" id="PS51257">
    <property type="entry name" value="PROKAR_LIPOPROTEIN"/>
    <property type="match status" value="1"/>
</dbReference>
<dbReference type="Proteomes" id="UP000681075">
    <property type="component" value="Unassembled WGS sequence"/>
</dbReference>
<feature type="signal peptide" evidence="1">
    <location>
        <begin position="1"/>
        <end position="18"/>
    </location>
</feature>
<name>A0A8S8XC29_9PROT</name>
<evidence type="ECO:0000313" key="3">
    <source>
        <dbReference type="Proteomes" id="UP000681075"/>
    </source>
</evidence>
<dbReference type="Pfam" id="PF00805">
    <property type="entry name" value="Pentapeptide"/>
    <property type="match status" value="1"/>
</dbReference>
<comment type="caution">
    <text evidence="2">The sequence shown here is derived from an EMBL/GenBank/DDBJ whole genome shotgun (WGS) entry which is preliminary data.</text>
</comment>
<dbReference type="PANTHER" id="PTHR14136:SF17">
    <property type="entry name" value="BTB_POZ DOMAIN-CONTAINING PROTEIN KCTD9"/>
    <property type="match status" value="1"/>
</dbReference>
<dbReference type="AlphaFoldDB" id="A0A8S8XC29"/>
<dbReference type="PANTHER" id="PTHR14136">
    <property type="entry name" value="BTB_POZ DOMAIN-CONTAINING PROTEIN KCTD9"/>
    <property type="match status" value="1"/>
</dbReference>
<dbReference type="Gene3D" id="2.160.20.80">
    <property type="entry name" value="E3 ubiquitin-protein ligase SopA"/>
    <property type="match status" value="1"/>
</dbReference>
<keyword evidence="3" id="KW-1185">Reference proteome</keyword>
<gene>
    <name evidence="2" type="ORF">TMPK1_16280</name>
</gene>
<organism evidence="2 3">
    <name type="scientific">Roseiterribacter gracilis</name>
    <dbReference type="NCBI Taxonomy" id="2812848"/>
    <lineage>
        <taxon>Bacteria</taxon>
        <taxon>Pseudomonadati</taxon>
        <taxon>Pseudomonadota</taxon>
        <taxon>Alphaproteobacteria</taxon>
        <taxon>Rhodospirillales</taxon>
        <taxon>Roseiterribacteraceae</taxon>
        <taxon>Roseiterribacter</taxon>
    </lineage>
</organism>
<dbReference type="SUPFAM" id="SSF141571">
    <property type="entry name" value="Pentapeptide repeat-like"/>
    <property type="match status" value="1"/>
</dbReference>